<organism evidence="10 11">
    <name type="scientific">Tegillarca granosa</name>
    <name type="common">Malaysian cockle</name>
    <name type="synonym">Anadara granosa</name>
    <dbReference type="NCBI Taxonomy" id="220873"/>
    <lineage>
        <taxon>Eukaryota</taxon>
        <taxon>Metazoa</taxon>
        <taxon>Spiralia</taxon>
        <taxon>Lophotrochozoa</taxon>
        <taxon>Mollusca</taxon>
        <taxon>Bivalvia</taxon>
        <taxon>Autobranchia</taxon>
        <taxon>Pteriomorphia</taxon>
        <taxon>Arcoida</taxon>
        <taxon>Arcoidea</taxon>
        <taxon>Arcidae</taxon>
        <taxon>Tegillarca</taxon>
    </lineage>
</organism>
<evidence type="ECO:0000256" key="9">
    <source>
        <dbReference type="SAM" id="MobiDB-lite"/>
    </source>
</evidence>
<evidence type="ECO:0000256" key="6">
    <source>
        <dbReference type="ARBA" id="ARBA00022553"/>
    </source>
</evidence>
<accession>A0ABQ9FNI2</accession>
<evidence type="ECO:0000256" key="4">
    <source>
        <dbReference type="ARBA" id="ARBA00022517"/>
    </source>
</evidence>
<comment type="similarity">
    <text evidence="2">Belongs to the NAF1 family.</text>
</comment>
<feature type="region of interest" description="Disordered" evidence="9">
    <location>
        <begin position="358"/>
        <end position="387"/>
    </location>
</feature>
<evidence type="ECO:0000256" key="1">
    <source>
        <dbReference type="ARBA" id="ARBA00004123"/>
    </source>
</evidence>
<gene>
    <name evidence="10" type="ORF">KUTeg_003906</name>
</gene>
<feature type="compositionally biased region" description="Basic and acidic residues" evidence="9">
    <location>
        <begin position="19"/>
        <end position="34"/>
    </location>
</feature>
<evidence type="ECO:0000313" key="10">
    <source>
        <dbReference type="EMBL" id="KAJ8318815.1"/>
    </source>
</evidence>
<keyword evidence="8" id="KW-0539">Nucleus</keyword>
<feature type="compositionally biased region" description="Polar residues" evidence="9">
    <location>
        <begin position="127"/>
        <end position="140"/>
    </location>
</feature>
<protein>
    <recommendedName>
        <fullName evidence="3">H/ACA ribonucleoprotein complex non-core subunit NAF1</fullName>
    </recommendedName>
</protein>
<feature type="compositionally biased region" description="Basic and acidic residues" evidence="9">
    <location>
        <begin position="110"/>
        <end position="120"/>
    </location>
</feature>
<evidence type="ECO:0000256" key="3">
    <source>
        <dbReference type="ARBA" id="ARBA00021438"/>
    </source>
</evidence>
<evidence type="ECO:0000256" key="5">
    <source>
        <dbReference type="ARBA" id="ARBA00022552"/>
    </source>
</evidence>
<dbReference type="PANTHER" id="PTHR31633:SF1">
    <property type="entry name" value="H_ACA RIBONUCLEOPROTEIN COMPLEX NON-CORE SUBUNIT NAF1"/>
    <property type="match status" value="1"/>
</dbReference>
<feature type="region of interest" description="Disordered" evidence="9">
    <location>
        <begin position="406"/>
        <end position="447"/>
    </location>
</feature>
<keyword evidence="4" id="KW-0690">Ribosome biogenesis</keyword>
<keyword evidence="6" id="KW-0597">Phosphoprotein</keyword>
<sequence length="732" mass="82117">MDIEVEVQEKNILNHKNSHRDEGRESKNTGETKLSDVPPEIESVEAQAADGCEKNGDSLCKSLDNPDVLDIKSAKLKHNDRAMGNSLDKSDTPDIQSTLSGNVENNTDLSDTKNTDRGINDSDSDTTDNQATDNGITTVKNEPGSEEKNTVNQNSENLAGIPGNVDAKLNDSQFNVIRTDGDMTSDSDSDSDSSSSSSSDSEDFKITQNNAVIEVEDDDSEKGKKLNNGCEDVRTKGELFPEELPPMEQLNITITDDTELKEIGKISSIVGILVIIQSNKDTPPLNEQTFVFHNRKAVGQIFEVFGPVAMPWYSIRFNSVEDVHKLNLQVGNTIYFAPNVTDFTNYVFVQDLKSIKGSDASWENNNEPPAKHIDYSDDEDEKRAKAKKRNTNFEAVIKKEVEEGSLLPGANPCQKQRTSSRPNKRQKGKMTDTNRQQNHNNKAQTNQLNNNHFSRSAMQDYSQGHNNSGTHYHGNCAPGFIPSHNNQSFTQRQMRNSNPFQNTRFTHRNNLQYFHTVRPRMQNNQHSAHQIRWPQAAGPPSRWSQPPPIGVWPHTMSPSNQNRDFKDGNNVNNNRSVNYNNHQNYQYGTEGSPAGHIPQMEDNNRFRPTNMHQIHGPDNKFTSTNGSNSDFQTYWSSMSNPSQGLCYQPNLNSSQPSLNNGQQPFWSNLPTQDQSSCSMQNSNSNQNTIVDRRLVFNQQLFINLNEAILKEINADVFYSVVTVTGQIKSEIL</sequence>
<dbReference type="Pfam" id="PF04410">
    <property type="entry name" value="Gar1"/>
    <property type="match status" value="1"/>
</dbReference>
<evidence type="ECO:0000256" key="8">
    <source>
        <dbReference type="ARBA" id="ARBA00023242"/>
    </source>
</evidence>
<feature type="region of interest" description="Disordered" evidence="9">
    <location>
        <begin position="74"/>
        <end position="229"/>
    </location>
</feature>
<evidence type="ECO:0000313" key="11">
    <source>
        <dbReference type="Proteomes" id="UP001217089"/>
    </source>
</evidence>
<comment type="caution">
    <text evidence="10">The sequence shown here is derived from an EMBL/GenBank/DDBJ whole genome shotgun (WGS) entry which is preliminary data.</text>
</comment>
<keyword evidence="7" id="KW-0694">RNA-binding</keyword>
<dbReference type="PANTHER" id="PTHR31633">
    <property type="entry name" value="H/ACA RIBONUCLEOPROTEIN COMPLEX NON-CORE SUBUNIT NAF1"/>
    <property type="match status" value="1"/>
</dbReference>
<feature type="compositionally biased region" description="Polar residues" evidence="9">
    <location>
        <begin position="93"/>
        <end position="109"/>
    </location>
</feature>
<dbReference type="EMBL" id="JARBDR010000214">
    <property type="protein sequence ID" value="KAJ8318815.1"/>
    <property type="molecule type" value="Genomic_DNA"/>
</dbReference>
<evidence type="ECO:0000256" key="2">
    <source>
        <dbReference type="ARBA" id="ARBA00009801"/>
    </source>
</evidence>
<proteinExistence type="inferred from homology"/>
<dbReference type="InterPro" id="IPR038664">
    <property type="entry name" value="Gar1/Naf1_Cbf5-bd_sf"/>
</dbReference>
<feature type="region of interest" description="Disordered" evidence="9">
    <location>
        <begin position="1"/>
        <end position="52"/>
    </location>
</feature>
<dbReference type="Proteomes" id="UP001217089">
    <property type="component" value="Unassembled WGS sequence"/>
</dbReference>
<dbReference type="InterPro" id="IPR040309">
    <property type="entry name" value="Naf1"/>
</dbReference>
<reference evidence="10 11" key="1">
    <citation type="submission" date="2022-12" db="EMBL/GenBank/DDBJ databases">
        <title>Chromosome-level genome of Tegillarca granosa.</title>
        <authorList>
            <person name="Kim J."/>
        </authorList>
    </citation>
    <scope>NUCLEOTIDE SEQUENCE [LARGE SCALE GENOMIC DNA]</scope>
    <source>
        <strain evidence="10">Teg-2019</strain>
        <tissue evidence="10">Adductor muscle</tissue>
    </source>
</reference>
<dbReference type="InterPro" id="IPR009000">
    <property type="entry name" value="Transl_B-barrel_sf"/>
</dbReference>
<comment type="subcellular location">
    <subcellularLocation>
        <location evidence="1">Nucleus</location>
    </subcellularLocation>
</comment>
<dbReference type="InterPro" id="IPR007504">
    <property type="entry name" value="H/ACA_rnp_Gar1/Naf1"/>
</dbReference>
<dbReference type="SUPFAM" id="SSF50447">
    <property type="entry name" value="Translation proteins"/>
    <property type="match status" value="1"/>
</dbReference>
<dbReference type="Gene3D" id="2.40.10.230">
    <property type="entry name" value="Probable tRNA pseudouridine synthase domain"/>
    <property type="match status" value="1"/>
</dbReference>
<name>A0ABQ9FNI2_TEGGR</name>
<keyword evidence="5" id="KW-0698">rRNA processing</keyword>
<feature type="compositionally biased region" description="Low complexity" evidence="9">
    <location>
        <begin position="438"/>
        <end position="447"/>
    </location>
</feature>
<evidence type="ECO:0000256" key="7">
    <source>
        <dbReference type="ARBA" id="ARBA00022884"/>
    </source>
</evidence>
<keyword evidence="11" id="KW-1185">Reference proteome</keyword>